<sequence>MATLCVLHHPQTTHHPYLYGCIAPKCTRRPASDRSRGNNNVDVELVKCTNDYDHPNAICKSFYLKFTV</sequence>
<protein>
    <submittedName>
        <fullName evidence="1">Uncharacterized protein</fullName>
    </submittedName>
</protein>
<keyword evidence="2" id="KW-1185">Reference proteome</keyword>
<accession>A0AAD5VXQ6</accession>
<gene>
    <name evidence="1" type="ORF">NP233_g4787</name>
</gene>
<comment type="caution">
    <text evidence="1">The sequence shown here is derived from an EMBL/GenBank/DDBJ whole genome shotgun (WGS) entry which is preliminary data.</text>
</comment>
<reference evidence="1" key="1">
    <citation type="submission" date="2022-07" db="EMBL/GenBank/DDBJ databases">
        <title>Genome Sequence of Leucocoprinus birnbaumii.</title>
        <authorList>
            <person name="Buettner E."/>
        </authorList>
    </citation>
    <scope>NUCLEOTIDE SEQUENCE</scope>
    <source>
        <strain evidence="1">VT141</strain>
    </source>
</reference>
<proteinExistence type="predicted"/>
<evidence type="ECO:0000313" key="2">
    <source>
        <dbReference type="Proteomes" id="UP001213000"/>
    </source>
</evidence>
<dbReference type="Proteomes" id="UP001213000">
    <property type="component" value="Unassembled WGS sequence"/>
</dbReference>
<organism evidence="1 2">
    <name type="scientific">Leucocoprinus birnbaumii</name>
    <dbReference type="NCBI Taxonomy" id="56174"/>
    <lineage>
        <taxon>Eukaryota</taxon>
        <taxon>Fungi</taxon>
        <taxon>Dikarya</taxon>
        <taxon>Basidiomycota</taxon>
        <taxon>Agaricomycotina</taxon>
        <taxon>Agaricomycetes</taxon>
        <taxon>Agaricomycetidae</taxon>
        <taxon>Agaricales</taxon>
        <taxon>Agaricineae</taxon>
        <taxon>Agaricaceae</taxon>
        <taxon>Leucocoprinus</taxon>
    </lineage>
</organism>
<name>A0AAD5VXQ6_9AGAR</name>
<evidence type="ECO:0000313" key="1">
    <source>
        <dbReference type="EMBL" id="KAJ3569838.1"/>
    </source>
</evidence>
<dbReference type="EMBL" id="JANIEX010000267">
    <property type="protein sequence ID" value="KAJ3569838.1"/>
    <property type="molecule type" value="Genomic_DNA"/>
</dbReference>
<dbReference type="AlphaFoldDB" id="A0AAD5VXQ6"/>